<keyword evidence="4 7" id="KW-0472">Membrane</keyword>
<keyword evidence="1 7" id="KW-1003">Cell membrane</keyword>
<feature type="transmembrane region" description="Helical" evidence="7">
    <location>
        <begin position="34"/>
        <end position="54"/>
    </location>
</feature>
<dbReference type="Proteomes" id="UP001225596">
    <property type="component" value="Unassembled WGS sequence"/>
</dbReference>
<evidence type="ECO:0000256" key="7">
    <source>
        <dbReference type="RuleBase" id="RU362064"/>
    </source>
</evidence>
<accession>A0ABU1BPF1</accession>
<feature type="signal peptide" evidence="8">
    <location>
        <begin position="1"/>
        <end position="24"/>
    </location>
</feature>
<comment type="subcellular location">
    <subcellularLocation>
        <location evidence="7">Cell membrane</location>
    </subcellularLocation>
    <subcellularLocation>
        <location evidence="7">Bacterial flagellum basal body</location>
    </subcellularLocation>
</comment>
<dbReference type="InterPro" id="IPR052205">
    <property type="entry name" value="FliO/MopB"/>
</dbReference>
<feature type="chain" id="PRO_5045449764" description="Flagellar protein" evidence="8">
    <location>
        <begin position="25"/>
        <end position="141"/>
    </location>
</feature>
<keyword evidence="8" id="KW-0732">Signal</keyword>
<name>A0ABU1BPF1_9BURK</name>
<evidence type="ECO:0000313" key="10">
    <source>
        <dbReference type="Proteomes" id="UP001225596"/>
    </source>
</evidence>
<dbReference type="PANTHER" id="PTHR38766">
    <property type="entry name" value="FLAGELLAR PROTEIN FLIO"/>
    <property type="match status" value="1"/>
</dbReference>
<dbReference type="EMBL" id="JAUYVH010000005">
    <property type="protein sequence ID" value="MDQ9170827.1"/>
    <property type="molecule type" value="Genomic_DNA"/>
</dbReference>
<dbReference type="InterPro" id="IPR022781">
    <property type="entry name" value="Flagellar_biosynth_FliO"/>
</dbReference>
<keyword evidence="9" id="KW-0282">Flagellum</keyword>
<evidence type="ECO:0000256" key="3">
    <source>
        <dbReference type="ARBA" id="ARBA00022989"/>
    </source>
</evidence>
<organism evidence="9 10">
    <name type="scientific">Keguizhuia sedimenti</name>
    <dbReference type="NCBI Taxonomy" id="3064264"/>
    <lineage>
        <taxon>Bacteria</taxon>
        <taxon>Pseudomonadati</taxon>
        <taxon>Pseudomonadota</taxon>
        <taxon>Betaproteobacteria</taxon>
        <taxon>Burkholderiales</taxon>
        <taxon>Oxalobacteraceae</taxon>
        <taxon>Keguizhuia</taxon>
    </lineage>
</organism>
<evidence type="ECO:0000313" key="9">
    <source>
        <dbReference type="EMBL" id="MDQ9170827.1"/>
    </source>
</evidence>
<comment type="caution">
    <text evidence="9">The sequence shown here is derived from an EMBL/GenBank/DDBJ whole genome shotgun (WGS) entry which is preliminary data.</text>
</comment>
<proteinExistence type="inferred from homology"/>
<dbReference type="Pfam" id="PF04347">
    <property type="entry name" value="FliO"/>
    <property type="match status" value="1"/>
</dbReference>
<keyword evidence="9" id="KW-0969">Cilium</keyword>
<dbReference type="RefSeq" id="WP_338436759.1">
    <property type="nucleotide sequence ID" value="NZ_JAUYVH010000005.1"/>
</dbReference>
<keyword evidence="5 7" id="KW-0975">Bacterial flagellum</keyword>
<evidence type="ECO:0000256" key="2">
    <source>
        <dbReference type="ARBA" id="ARBA00022692"/>
    </source>
</evidence>
<gene>
    <name evidence="9" type="primary">fliO</name>
    <name evidence="9" type="ORF">Q8A64_10440</name>
</gene>
<dbReference type="PANTHER" id="PTHR38766:SF1">
    <property type="entry name" value="FLAGELLAR PROTEIN FLIO"/>
    <property type="match status" value="1"/>
</dbReference>
<keyword evidence="3 7" id="KW-1133">Transmembrane helix</keyword>
<sequence length="141" mass="15040">MSFSLSRALLACAMLMPFSRAAHAAAPTATGSGLQVLFGMVVVLGLLMGVAWWLKRFGPVRGTGNSAAKIVGGVSVGTRERVMVVEVGDQWIVIGVAPGSVNALSTMPRQEHVPQDDMQMQSPSNFSGWLKQTIDRRNGKQ</sequence>
<evidence type="ECO:0000256" key="4">
    <source>
        <dbReference type="ARBA" id="ARBA00023136"/>
    </source>
</evidence>
<evidence type="ECO:0000256" key="6">
    <source>
        <dbReference type="ARBA" id="ARBA00037937"/>
    </source>
</evidence>
<evidence type="ECO:0000256" key="1">
    <source>
        <dbReference type="ARBA" id="ARBA00022475"/>
    </source>
</evidence>
<comment type="similarity">
    <text evidence="6 7">Belongs to the FliO/MopB family.</text>
</comment>
<evidence type="ECO:0000256" key="5">
    <source>
        <dbReference type="ARBA" id="ARBA00023143"/>
    </source>
</evidence>
<evidence type="ECO:0000256" key="8">
    <source>
        <dbReference type="SAM" id="SignalP"/>
    </source>
</evidence>
<protein>
    <recommendedName>
        <fullName evidence="7">Flagellar protein</fullName>
    </recommendedName>
</protein>
<reference evidence="9 10" key="1">
    <citation type="submission" date="2023-08" db="EMBL/GenBank/DDBJ databases">
        <title>Oxalobacteraceae gen .nov., isolated from river sludge outside the plant.</title>
        <authorList>
            <person name="Zhao S.Y."/>
        </authorList>
    </citation>
    <scope>NUCLEOTIDE SEQUENCE [LARGE SCALE GENOMIC DNA]</scope>
    <source>
        <strain evidence="9 10">R-40</strain>
    </source>
</reference>
<keyword evidence="9" id="KW-0966">Cell projection</keyword>
<keyword evidence="10" id="KW-1185">Reference proteome</keyword>
<dbReference type="NCBIfam" id="TIGR03500">
    <property type="entry name" value="FliO_TIGR"/>
    <property type="match status" value="1"/>
</dbReference>
<keyword evidence="2 7" id="KW-0812">Transmembrane</keyword>